<protein>
    <recommendedName>
        <fullName evidence="4 5">Small ribosomal subunit protein bS18</fullName>
    </recommendedName>
</protein>
<dbReference type="GO" id="GO:0006412">
    <property type="term" value="P:translation"/>
    <property type="evidence" value="ECO:0007669"/>
    <property type="project" value="UniProtKB-UniRule"/>
</dbReference>
<evidence type="ECO:0000256" key="4">
    <source>
        <dbReference type="ARBA" id="ARBA00035141"/>
    </source>
</evidence>
<evidence type="ECO:0000256" key="1">
    <source>
        <dbReference type="ARBA" id="ARBA00005589"/>
    </source>
</evidence>
<dbReference type="InterPro" id="IPR018275">
    <property type="entry name" value="Ribosomal_bS18_CS"/>
</dbReference>
<proteinExistence type="inferred from homology"/>
<dbReference type="SUPFAM" id="SSF46911">
    <property type="entry name" value="Ribosomal protein S18"/>
    <property type="match status" value="1"/>
</dbReference>
<dbReference type="PROSITE" id="PS00057">
    <property type="entry name" value="RIBOSOMAL_S18"/>
    <property type="match status" value="1"/>
</dbReference>
<evidence type="ECO:0000256" key="3">
    <source>
        <dbReference type="ARBA" id="ARBA00023274"/>
    </source>
</evidence>
<keyword evidence="2 5" id="KW-0689">Ribosomal protein</keyword>
<evidence type="ECO:0000256" key="6">
    <source>
        <dbReference type="RuleBase" id="RU003910"/>
    </source>
</evidence>
<comment type="similarity">
    <text evidence="1 5 6">Belongs to the bacterial ribosomal protein bS18 family.</text>
</comment>
<comment type="function">
    <text evidence="5">Binds as a heterodimer with protein bS6 to the central domain of the 16S rRNA, where it helps stabilize the platform of the 30S subunit.</text>
</comment>
<accession>A0AA48IBV3</accession>
<dbReference type="PANTHER" id="PTHR13479">
    <property type="entry name" value="30S RIBOSOMAL PROTEIN S18"/>
    <property type="match status" value="1"/>
</dbReference>
<gene>
    <name evidence="5" type="primary">rpsR</name>
    <name evidence="7" type="ORF">RsTaC01_0443</name>
</gene>
<dbReference type="NCBIfam" id="TIGR00165">
    <property type="entry name" value="S18"/>
    <property type="match status" value="1"/>
</dbReference>
<organism evidence="7">
    <name type="scientific">Candidatus Paraimprobicoccus trichonymphae</name>
    <dbReference type="NCBI Taxonomy" id="3033793"/>
    <lineage>
        <taxon>Bacteria</taxon>
        <taxon>Bacillati</taxon>
        <taxon>Bacillota</taxon>
        <taxon>Clostridia</taxon>
        <taxon>Candidatus Paraimprobicoccus</taxon>
    </lineage>
</organism>
<dbReference type="InterPro" id="IPR001648">
    <property type="entry name" value="Ribosomal_bS18"/>
</dbReference>
<name>A0AA48IBV3_9FIRM</name>
<dbReference type="GO" id="GO:0003735">
    <property type="term" value="F:structural constituent of ribosome"/>
    <property type="evidence" value="ECO:0007669"/>
    <property type="project" value="InterPro"/>
</dbReference>
<dbReference type="EMBL" id="AP027925">
    <property type="protein sequence ID" value="BED92630.1"/>
    <property type="molecule type" value="Genomic_DNA"/>
</dbReference>
<keyword evidence="5" id="KW-0694">RNA-binding</keyword>
<dbReference type="PANTHER" id="PTHR13479:SF40">
    <property type="entry name" value="SMALL RIBOSOMAL SUBUNIT PROTEIN BS18M"/>
    <property type="match status" value="1"/>
</dbReference>
<dbReference type="PRINTS" id="PR00974">
    <property type="entry name" value="RIBOSOMALS18"/>
</dbReference>
<dbReference type="HAMAP" id="MF_00270">
    <property type="entry name" value="Ribosomal_bS18"/>
    <property type="match status" value="1"/>
</dbReference>
<dbReference type="Gene3D" id="4.10.640.10">
    <property type="entry name" value="Ribosomal protein S18"/>
    <property type="match status" value="1"/>
</dbReference>
<dbReference type="GO" id="GO:0022627">
    <property type="term" value="C:cytosolic small ribosomal subunit"/>
    <property type="evidence" value="ECO:0007669"/>
    <property type="project" value="TreeGrafter"/>
</dbReference>
<evidence type="ECO:0000256" key="2">
    <source>
        <dbReference type="ARBA" id="ARBA00022980"/>
    </source>
</evidence>
<dbReference type="Proteomes" id="UP001335720">
    <property type="component" value="Chromosome"/>
</dbReference>
<dbReference type="InterPro" id="IPR036870">
    <property type="entry name" value="Ribosomal_bS18_sf"/>
</dbReference>
<dbReference type="Pfam" id="PF01084">
    <property type="entry name" value="Ribosomal_S18"/>
    <property type="match status" value="1"/>
</dbReference>
<sequence length="82" mass="9846">MSEEQQKESRYTRRAKKVCPLCTNKTFENINYKEPYKLRKFISERAKILPRRATGCCALHQRKIMHEIKRARYLALLPYKNG</sequence>
<dbReference type="AlphaFoldDB" id="A0AA48IBV3"/>
<evidence type="ECO:0000256" key="5">
    <source>
        <dbReference type="HAMAP-Rule" id="MF_00270"/>
    </source>
</evidence>
<dbReference type="GO" id="GO:0070181">
    <property type="term" value="F:small ribosomal subunit rRNA binding"/>
    <property type="evidence" value="ECO:0007669"/>
    <property type="project" value="TreeGrafter"/>
</dbReference>
<dbReference type="KEGG" id="ptrh:RsTaC01_0443"/>
<comment type="subunit">
    <text evidence="5">Part of the 30S ribosomal subunit. Forms a tight heterodimer with protein bS6.</text>
</comment>
<keyword evidence="3 5" id="KW-0687">Ribonucleoprotein</keyword>
<reference evidence="7" key="1">
    <citation type="journal article" date="2023" name="ISME J.">
        <title>Emergence of putative energy parasites within Clostridia revealed by genome analysis of a novel endosymbiotic clade.</title>
        <authorList>
            <person name="Takahashi K."/>
            <person name="Kuwahara H."/>
            <person name="Horikawa Y."/>
            <person name="Izawa K."/>
            <person name="Kato D."/>
            <person name="Inagaki T."/>
            <person name="Yuki M."/>
            <person name="Ohkuma M."/>
            <person name="Hongoh Y."/>
        </authorList>
    </citation>
    <scope>NUCLEOTIDE SEQUENCE</scope>
    <source>
        <strain evidence="7">RsTa-C01</strain>
    </source>
</reference>
<keyword evidence="5" id="KW-0699">rRNA-binding</keyword>
<evidence type="ECO:0000313" key="7">
    <source>
        <dbReference type="EMBL" id="BED92630.1"/>
    </source>
</evidence>